<feature type="compositionally biased region" description="Basic and acidic residues" evidence="1">
    <location>
        <begin position="171"/>
        <end position="183"/>
    </location>
</feature>
<feature type="compositionally biased region" description="Basic and acidic residues" evidence="1">
    <location>
        <begin position="117"/>
        <end position="129"/>
    </location>
</feature>
<dbReference type="Proteomes" id="UP001296104">
    <property type="component" value="Unassembled WGS sequence"/>
</dbReference>
<organism evidence="2 3">
    <name type="scientific">Lecanosticta acicola</name>
    <dbReference type="NCBI Taxonomy" id="111012"/>
    <lineage>
        <taxon>Eukaryota</taxon>
        <taxon>Fungi</taxon>
        <taxon>Dikarya</taxon>
        <taxon>Ascomycota</taxon>
        <taxon>Pezizomycotina</taxon>
        <taxon>Dothideomycetes</taxon>
        <taxon>Dothideomycetidae</taxon>
        <taxon>Mycosphaerellales</taxon>
        <taxon>Mycosphaerellaceae</taxon>
        <taxon>Lecanosticta</taxon>
    </lineage>
</organism>
<dbReference type="AlphaFoldDB" id="A0AAI9EC62"/>
<protein>
    <recommendedName>
        <fullName evidence="4">WW domain-containing protein</fullName>
    </recommendedName>
</protein>
<dbReference type="Gene3D" id="2.20.70.10">
    <property type="match status" value="1"/>
</dbReference>
<keyword evidence="3" id="KW-1185">Reference proteome</keyword>
<feature type="compositionally biased region" description="Basic and acidic residues" evidence="1">
    <location>
        <begin position="200"/>
        <end position="216"/>
    </location>
</feature>
<evidence type="ECO:0000313" key="2">
    <source>
        <dbReference type="EMBL" id="CAK4030744.1"/>
    </source>
</evidence>
<dbReference type="EMBL" id="CAVMBE010000039">
    <property type="protein sequence ID" value="CAK4030744.1"/>
    <property type="molecule type" value="Genomic_DNA"/>
</dbReference>
<evidence type="ECO:0008006" key="4">
    <source>
        <dbReference type="Google" id="ProtNLM"/>
    </source>
</evidence>
<proteinExistence type="predicted"/>
<reference evidence="2" key="1">
    <citation type="submission" date="2023-11" db="EMBL/GenBank/DDBJ databases">
        <authorList>
            <person name="Alioto T."/>
            <person name="Alioto T."/>
            <person name="Gomez Garrido J."/>
        </authorList>
    </citation>
    <scope>NUCLEOTIDE SEQUENCE</scope>
</reference>
<gene>
    <name evidence="2" type="ORF">LECACI_7A005902</name>
</gene>
<name>A0AAI9EC62_9PEZI</name>
<feature type="compositionally biased region" description="Low complexity" evidence="1">
    <location>
        <begin position="156"/>
        <end position="165"/>
    </location>
</feature>
<accession>A0AAI9EC62</accession>
<evidence type="ECO:0000313" key="3">
    <source>
        <dbReference type="Proteomes" id="UP001296104"/>
    </source>
</evidence>
<comment type="caution">
    <text evidence="2">The sequence shown here is derived from an EMBL/GenBank/DDBJ whole genome shotgun (WGS) entry which is preliminary data.</text>
</comment>
<evidence type="ECO:0000256" key="1">
    <source>
        <dbReference type="SAM" id="MobiDB-lite"/>
    </source>
</evidence>
<feature type="compositionally biased region" description="Basic and acidic residues" evidence="1">
    <location>
        <begin position="136"/>
        <end position="153"/>
    </location>
</feature>
<feature type="region of interest" description="Disordered" evidence="1">
    <location>
        <begin position="1"/>
        <end position="216"/>
    </location>
</feature>
<sequence>MSGAQVPEEPPPSYSQATGSSAAPGPPSSSAGPSSGNVASSHLNVPGASPSQGKNGGIPAEYRRSMEDEMRPLPEGWVRTFDPNNHHQFFVDTTKDPPRSIWHHPYDDDEYLATLSGEERERIEQDSMNRGKHHPSHDDIVGAHSEDEDDHQHATAAAASASSSSGTKPDLPPRPDGKGKQPDNRSFGRKFKDKVTGMTHEQRVEERKRRAEEEQRAYEQHMRMRQAMARAMETGQPQHLGKDRDGKDIYIEPPPPPPQAGYGPYGRNGYGYNPYGGNSYQPGIYTTPNARYIRPAAPYGRPYGSGFGGGYGLPLAIGGGLLGGMLLGDALLF</sequence>
<feature type="compositionally biased region" description="Basic and acidic residues" evidence="1">
    <location>
        <begin position="61"/>
        <end position="72"/>
    </location>
</feature>
<feature type="compositionally biased region" description="Low complexity" evidence="1">
    <location>
        <begin position="19"/>
        <end position="41"/>
    </location>
</feature>